<dbReference type="Proteomes" id="UP001062846">
    <property type="component" value="Chromosome 2"/>
</dbReference>
<accession>A0ACC0PUX8</accession>
<proteinExistence type="predicted"/>
<organism evidence="1 2">
    <name type="scientific">Rhododendron molle</name>
    <name type="common">Chinese azalea</name>
    <name type="synonym">Azalea mollis</name>
    <dbReference type="NCBI Taxonomy" id="49168"/>
    <lineage>
        <taxon>Eukaryota</taxon>
        <taxon>Viridiplantae</taxon>
        <taxon>Streptophyta</taxon>
        <taxon>Embryophyta</taxon>
        <taxon>Tracheophyta</taxon>
        <taxon>Spermatophyta</taxon>
        <taxon>Magnoliopsida</taxon>
        <taxon>eudicotyledons</taxon>
        <taxon>Gunneridae</taxon>
        <taxon>Pentapetalae</taxon>
        <taxon>asterids</taxon>
        <taxon>Ericales</taxon>
        <taxon>Ericaceae</taxon>
        <taxon>Ericoideae</taxon>
        <taxon>Rhodoreae</taxon>
        <taxon>Rhododendron</taxon>
    </lineage>
</organism>
<evidence type="ECO:0000313" key="1">
    <source>
        <dbReference type="EMBL" id="KAI8569280.1"/>
    </source>
</evidence>
<protein>
    <submittedName>
        <fullName evidence="1">Uncharacterized protein</fullName>
    </submittedName>
</protein>
<sequence>MEENFKGSRHLPWLMLAQEKEETNDVLFVGATKANLIGKLMLPEAQGKQCFESLGWLITVSETGDMNLLHPFSRVQIPLPHISFPKTSISLRIRKAALTSCTSPSSKDNYALMVIYEGFRSLCFWKSGEKAWTKIKTSGYFFVDLTYYKGKFYLISHGVTLFVCDVWGRDPTVASVVGLILTDIDHPGKHPYIVELEGELLIVVGEGDCCRIDYETKEFRLFKVDLKDLAWAEELHSLGDNALFVGHNSSISVRASNFQGIRPNCIYYTNDYFYKGGSRFFERGGKEDTGIYNMEDRSVTLRYKEVGKGLGGLLADECIAKDVKLMGDD</sequence>
<comment type="caution">
    <text evidence="1">The sequence shown here is derived from an EMBL/GenBank/DDBJ whole genome shotgun (WGS) entry which is preliminary data.</text>
</comment>
<evidence type="ECO:0000313" key="2">
    <source>
        <dbReference type="Proteomes" id="UP001062846"/>
    </source>
</evidence>
<reference evidence="1" key="1">
    <citation type="submission" date="2022-02" db="EMBL/GenBank/DDBJ databases">
        <title>Plant Genome Project.</title>
        <authorList>
            <person name="Zhang R.-G."/>
        </authorList>
    </citation>
    <scope>NUCLEOTIDE SEQUENCE</scope>
    <source>
        <strain evidence="1">AT1</strain>
    </source>
</reference>
<gene>
    <name evidence="1" type="ORF">RHMOL_Rhmol02G0266700</name>
</gene>
<name>A0ACC0PUX8_RHOML</name>
<dbReference type="EMBL" id="CM046389">
    <property type="protein sequence ID" value="KAI8569280.1"/>
    <property type="molecule type" value="Genomic_DNA"/>
</dbReference>
<keyword evidence="2" id="KW-1185">Reference proteome</keyword>